<keyword evidence="2" id="KW-1185">Reference proteome</keyword>
<organism evidence="1 2">
    <name type="scientific">Agromyces ramosus</name>
    <dbReference type="NCBI Taxonomy" id="33879"/>
    <lineage>
        <taxon>Bacteria</taxon>
        <taxon>Bacillati</taxon>
        <taxon>Actinomycetota</taxon>
        <taxon>Actinomycetes</taxon>
        <taxon>Micrococcales</taxon>
        <taxon>Microbacteriaceae</taxon>
        <taxon>Agromyces</taxon>
    </lineage>
</organism>
<proteinExistence type="predicted"/>
<gene>
    <name evidence="1" type="ORF">QFZ26_001606</name>
</gene>
<sequence>MSRPILATGAASGLGLEVSRERLARGWHVNGHSPKSWSSTRTGRIW</sequence>
<accession>A0ABU0R7I6</accession>
<dbReference type="SUPFAM" id="SSF51735">
    <property type="entry name" value="NAD(P)-binding Rossmann-fold domains"/>
    <property type="match status" value="1"/>
</dbReference>
<protein>
    <submittedName>
        <fullName evidence="1">NAD(P)-dependent dehydrogenase (Short-subunit alcohol dehydrogenase family)</fullName>
    </submittedName>
</protein>
<name>A0ABU0R7I6_9MICO</name>
<dbReference type="InterPro" id="IPR036291">
    <property type="entry name" value="NAD(P)-bd_dom_sf"/>
</dbReference>
<dbReference type="EMBL" id="JAUSYY010000001">
    <property type="protein sequence ID" value="MDQ0894051.1"/>
    <property type="molecule type" value="Genomic_DNA"/>
</dbReference>
<dbReference type="RefSeq" id="WP_307040995.1">
    <property type="nucleotide sequence ID" value="NZ_JAUSYY010000001.1"/>
</dbReference>
<evidence type="ECO:0000313" key="1">
    <source>
        <dbReference type="EMBL" id="MDQ0894051.1"/>
    </source>
</evidence>
<evidence type="ECO:0000313" key="2">
    <source>
        <dbReference type="Proteomes" id="UP001239083"/>
    </source>
</evidence>
<comment type="caution">
    <text evidence="1">The sequence shown here is derived from an EMBL/GenBank/DDBJ whole genome shotgun (WGS) entry which is preliminary data.</text>
</comment>
<reference evidence="1 2" key="1">
    <citation type="submission" date="2023-07" db="EMBL/GenBank/DDBJ databases">
        <title>Comparative genomics of wheat-associated soil bacteria to identify genetic determinants of phenazine resistance.</title>
        <authorList>
            <person name="Mouncey N."/>
        </authorList>
    </citation>
    <scope>NUCLEOTIDE SEQUENCE [LARGE SCALE GENOMIC DNA]</scope>
    <source>
        <strain evidence="1 2">V3I3</strain>
    </source>
</reference>
<dbReference type="Proteomes" id="UP001239083">
    <property type="component" value="Unassembled WGS sequence"/>
</dbReference>